<dbReference type="Gene3D" id="1.20.900.10">
    <property type="entry name" value="Dbl homology (DH) domain"/>
    <property type="match status" value="1"/>
</dbReference>
<dbReference type="AlphaFoldDB" id="A0A1X7V2L9"/>
<dbReference type="KEGG" id="aqu:100635898"/>
<dbReference type="GO" id="GO:0008270">
    <property type="term" value="F:zinc ion binding"/>
    <property type="evidence" value="ECO:0007669"/>
    <property type="project" value="UniProtKB-KW"/>
</dbReference>
<dbReference type="PROSITE" id="PS50010">
    <property type="entry name" value="DH_2"/>
    <property type="match status" value="1"/>
</dbReference>
<dbReference type="SMART" id="SM00033">
    <property type="entry name" value="CH"/>
    <property type="match status" value="1"/>
</dbReference>
<dbReference type="PROSITE" id="PS50021">
    <property type="entry name" value="CH"/>
    <property type="match status" value="1"/>
</dbReference>
<dbReference type="PROSITE" id="PS50001">
    <property type="entry name" value="SH2"/>
    <property type="match status" value="1"/>
</dbReference>
<evidence type="ECO:0008006" key="16">
    <source>
        <dbReference type="Google" id="ProtNLM"/>
    </source>
</evidence>
<evidence type="ECO:0000256" key="5">
    <source>
        <dbReference type="PROSITE-ProRule" id="PRU00191"/>
    </source>
</evidence>
<dbReference type="Gene3D" id="1.10.418.10">
    <property type="entry name" value="Calponin-like domain"/>
    <property type="match status" value="1"/>
</dbReference>
<dbReference type="GO" id="GO:0005085">
    <property type="term" value="F:guanyl-nucleotide exchange factor activity"/>
    <property type="evidence" value="ECO:0007669"/>
    <property type="project" value="UniProtKB-KW"/>
</dbReference>
<dbReference type="CDD" id="cd21201">
    <property type="entry name" value="CH_VAV"/>
    <property type="match status" value="1"/>
</dbReference>
<dbReference type="SUPFAM" id="SSF55550">
    <property type="entry name" value="SH2 domain"/>
    <property type="match status" value="1"/>
</dbReference>
<dbReference type="InterPro" id="IPR036028">
    <property type="entry name" value="SH3-like_dom_sf"/>
</dbReference>
<evidence type="ECO:0000313" key="14">
    <source>
        <dbReference type="EnsemblMetazoa" id="Aqu2.1.34248_001"/>
    </source>
</evidence>
<dbReference type="InterPro" id="IPR000980">
    <property type="entry name" value="SH2"/>
</dbReference>
<feature type="domain" description="SH3" evidence="9">
    <location>
        <begin position="850"/>
        <end position="910"/>
    </location>
</feature>
<dbReference type="SMART" id="SM00326">
    <property type="entry name" value="SH3"/>
    <property type="match status" value="2"/>
</dbReference>
<dbReference type="SMART" id="SM00109">
    <property type="entry name" value="C1"/>
    <property type="match status" value="1"/>
</dbReference>
<dbReference type="PROSITE" id="PS50003">
    <property type="entry name" value="PH_DOMAIN"/>
    <property type="match status" value="1"/>
</dbReference>
<evidence type="ECO:0000256" key="3">
    <source>
        <dbReference type="ARBA" id="ARBA00022771"/>
    </source>
</evidence>
<evidence type="ECO:0000259" key="12">
    <source>
        <dbReference type="PROSITE" id="PS50021"/>
    </source>
</evidence>
<dbReference type="Pfam" id="PF22697">
    <property type="entry name" value="SOS1_NGEF_PH"/>
    <property type="match status" value="1"/>
</dbReference>
<dbReference type="GO" id="GO:0016477">
    <property type="term" value="P:cell migration"/>
    <property type="evidence" value="ECO:0007669"/>
    <property type="project" value="TreeGrafter"/>
</dbReference>
<evidence type="ECO:0000259" key="9">
    <source>
        <dbReference type="PROSITE" id="PS50002"/>
    </source>
</evidence>
<keyword evidence="2" id="KW-0344">Guanine-nucleotide releasing factor</keyword>
<dbReference type="Gene3D" id="3.30.60.20">
    <property type="match status" value="1"/>
</dbReference>
<dbReference type="InterPro" id="IPR055251">
    <property type="entry name" value="SOS1_NGEF_PH"/>
</dbReference>
<dbReference type="PROSITE" id="PS50081">
    <property type="entry name" value="ZF_DAG_PE_2"/>
    <property type="match status" value="1"/>
</dbReference>
<evidence type="ECO:0000259" key="13">
    <source>
        <dbReference type="PROSITE" id="PS50081"/>
    </source>
</evidence>
<dbReference type="Pfam" id="PF00130">
    <property type="entry name" value="C1_1"/>
    <property type="match status" value="1"/>
</dbReference>
<feature type="region of interest" description="Disordered" evidence="7">
    <location>
        <begin position="593"/>
        <end position="643"/>
    </location>
</feature>
<dbReference type="PROSITE" id="PS50002">
    <property type="entry name" value="SH3"/>
    <property type="match status" value="2"/>
</dbReference>
<dbReference type="Proteomes" id="UP000007879">
    <property type="component" value="Unassembled WGS sequence"/>
</dbReference>
<dbReference type="Pfam" id="PF00017">
    <property type="entry name" value="SH2"/>
    <property type="match status" value="1"/>
</dbReference>
<dbReference type="EnsemblMetazoa" id="Aqu2.1.34248_001">
    <property type="protein sequence ID" value="Aqu2.1.34248_001"/>
    <property type="gene ID" value="Aqu2.1.34248"/>
</dbReference>
<dbReference type="SMART" id="SM00233">
    <property type="entry name" value="PH"/>
    <property type="match status" value="1"/>
</dbReference>
<dbReference type="CDD" id="cd20810">
    <property type="entry name" value="C1_VAV"/>
    <property type="match status" value="1"/>
</dbReference>
<dbReference type="InParanoid" id="A0A1X7V2L9"/>
<dbReference type="eggNOG" id="KOG2996">
    <property type="taxonomic scope" value="Eukaryota"/>
</dbReference>
<dbReference type="CDD" id="cd00160">
    <property type="entry name" value="RhoGEF"/>
    <property type="match status" value="1"/>
</dbReference>
<feature type="domain" description="SH3" evidence="9">
    <location>
        <begin position="642"/>
        <end position="705"/>
    </location>
</feature>
<keyword evidence="3" id="KW-0479">Metal-binding</keyword>
<dbReference type="GO" id="GO:0005737">
    <property type="term" value="C:cytoplasm"/>
    <property type="evidence" value="ECO:0007669"/>
    <property type="project" value="TreeGrafter"/>
</dbReference>
<organism evidence="14">
    <name type="scientific">Amphimedon queenslandica</name>
    <name type="common">Sponge</name>
    <dbReference type="NCBI Taxonomy" id="400682"/>
    <lineage>
        <taxon>Eukaryota</taxon>
        <taxon>Metazoa</taxon>
        <taxon>Porifera</taxon>
        <taxon>Demospongiae</taxon>
        <taxon>Heteroscleromorpha</taxon>
        <taxon>Haplosclerida</taxon>
        <taxon>Niphatidae</taxon>
        <taxon>Amphimedon</taxon>
    </lineage>
</organism>
<dbReference type="InterPro" id="IPR036860">
    <property type="entry name" value="SH2_dom_sf"/>
</dbReference>
<dbReference type="GO" id="GO:0035556">
    <property type="term" value="P:intracellular signal transduction"/>
    <property type="evidence" value="ECO:0007669"/>
    <property type="project" value="InterPro"/>
</dbReference>
<name>A0A1X7V2L9_AMPQE</name>
<dbReference type="Pfam" id="PF00307">
    <property type="entry name" value="CH"/>
    <property type="match status" value="1"/>
</dbReference>
<keyword evidence="15" id="KW-1185">Reference proteome</keyword>
<dbReference type="InterPro" id="IPR035899">
    <property type="entry name" value="DBL_dom_sf"/>
</dbReference>
<dbReference type="InterPro" id="IPR001452">
    <property type="entry name" value="SH3_domain"/>
</dbReference>
<feature type="domain" description="PH" evidence="10">
    <location>
        <begin position="414"/>
        <end position="526"/>
    </location>
</feature>
<dbReference type="InterPro" id="IPR001849">
    <property type="entry name" value="PH_domain"/>
</dbReference>
<keyword evidence="4 5" id="KW-0727">SH2 domain</keyword>
<evidence type="ECO:0000256" key="6">
    <source>
        <dbReference type="PROSITE-ProRule" id="PRU00192"/>
    </source>
</evidence>
<dbReference type="PANTHER" id="PTHR45818:SF3">
    <property type="entry name" value="PROTEIN VAV"/>
    <property type="match status" value="1"/>
</dbReference>
<keyword evidence="1 6" id="KW-0728">SH3 domain</keyword>
<evidence type="ECO:0000256" key="7">
    <source>
        <dbReference type="SAM" id="MobiDB-lite"/>
    </source>
</evidence>
<dbReference type="SMART" id="SM00252">
    <property type="entry name" value="SH2"/>
    <property type="match status" value="1"/>
</dbReference>
<reference evidence="14" key="2">
    <citation type="submission" date="2017-05" db="UniProtKB">
        <authorList>
            <consortium name="EnsemblMetazoa"/>
        </authorList>
    </citation>
    <scope>IDENTIFICATION</scope>
</reference>
<evidence type="ECO:0000256" key="1">
    <source>
        <dbReference type="ARBA" id="ARBA00022443"/>
    </source>
</evidence>
<reference evidence="15" key="1">
    <citation type="journal article" date="2010" name="Nature">
        <title>The Amphimedon queenslandica genome and the evolution of animal complexity.</title>
        <authorList>
            <person name="Srivastava M."/>
            <person name="Simakov O."/>
            <person name="Chapman J."/>
            <person name="Fahey B."/>
            <person name="Gauthier M.E."/>
            <person name="Mitros T."/>
            <person name="Richards G.S."/>
            <person name="Conaco C."/>
            <person name="Dacre M."/>
            <person name="Hellsten U."/>
            <person name="Larroux C."/>
            <person name="Putnam N.H."/>
            <person name="Stanke M."/>
            <person name="Adamska M."/>
            <person name="Darling A."/>
            <person name="Degnan S.M."/>
            <person name="Oakley T.H."/>
            <person name="Plachetzki D.C."/>
            <person name="Zhai Y."/>
            <person name="Adamski M."/>
            <person name="Calcino A."/>
            <person name="Cummins S.F."/>
            <person name="Goodstein D.M."/>
            <person name="Harris C."/>
            <person name="Jackson D.J."/>
            <person name="Leys S.P."/>
            <person name="Shu S."/>
            <person name="Woodcroft B.J."/>
            <person name="Vervoort M."/>
            <person name="Kosik K.S."/>
            <person name="Manning G."/>
            <person name="Degnan B.M."/>
            <person name="Rokhsar D.S."/>
        </authorList>
    </citation>
    <scope>NUCLEOTIDE SEQUENCE [LARGE SCALE GENOMIC DNA]</scope>
</reference>
<evidence type="ECO:0000256" key="4">
    <source>
        <dbReference type="ARBA" id="ARBA00022999"/>
    </source>
</evidence>
<protein>
    <recommendedName>
        <fullName evidence="16">Guanine nucleotide exchange factor VAV2</fullName>
    </recommendedName>
</protein>
<evidence type="ECO:0000259" key="11">
    <source>
        <dbReference type="PROSITE" id="PS50010"/>
    </source>
</evidence>
<dbReference type="SMART" id="SM00325">
    <property type="entry name" value="RhoGEF"/>
    <property type="match status" value="1"/>
</dbReference>
<evidence type="ECO:0000256" key="2">
    <source>
        <dbReference type="ARBA" id="ARBA00022658"/>
    </source>
</evidence>
<feature type="domain" description="SH2" evidence="8">
    <location>
        <begin position="726"/>
        <end position="822"/>
    </location>
</feature>
<proteinExistence type="predicted"/>
<dbReference type="SUPFAM" id="SSF47576">
    <property type="entry name" value="Calponin-homology domain, CH-domain"/>
    <property type="match status" value="1"/>
</dbReference>
<dbReference type="Gene3D" id="2.30.29.30">
    <property type="entry name" value="Pleckstrin-homology domain (PH domain)/Phosphotyrosine-binding domain (PTB)"/>
    <property type="match status" value="1"/>
</dbReference>
<evidence type="ECO:0000313" key="15">
    <source>
        <dbReference type="Proteomes" id="UP000007879"/>
    </source>
</evidence>
<dbReference type="InterPro" id="IPR001715">
    <property type="entry name" value="CH_dom"/>
</dbReference>
<accession>A0A1X7V2L9</accession>
<dbReference type="Gene3D" id="3.30.505.10">
    <property type="entry name" value="SH2 domain"/>
    <property type="match status" value="1"/>
</dbReference>
<dbReference type="InterPro" id="IPR036872">
    <property type="entry name" value="CH_dom_sf"/>
</dbReference>
<dbReference type="SUPFAM" id="SSF48065">
    <property type="entry name" value="DBL homology domain (DH-domain)"/>
    <property type="match status" value="1"/>
</dbReference>
<gene>
    <name evidence="14" type="primary">100635898</name>
</gene>
<evidence type="ECO:0000259" key="8">
    <source>
        <dbReference type="PROSITE" id="PS50001"/>
    </source>
</evidence>
<dbReference type="PROSITE" id="PS00741">
    <property type="entry name" value="DH_1"/>
    <property type="match status" value="1"/>
</dbReference>
<dbReference type="PANTHER" id="PTHR45818">
    <property type="entry name" value="PROTEIN VAV"/>
    <property type="match status" value="1"/>
</dbReference>
<keyword evidence="3" id="KW-0863">Zinc-finger</keyword>
<dbReference type="Pfam" id="PF00621">
    <property type="entry name" value="RhoGEF"/>
    <property type="match status" value="1"/>
</dbReference>
<dbReference type="InterPro" id="IPR011993">
    <property type="entry name" value="PH-like_dom_sf"/>
</dbReference>
<sequence>MATVETVDWRQARQWLIDSGVIPPTHRVTKPDVALVDFARSLRDGVFLCSLLNRLQQGSVDFTARPVMQHSYIKNINAFLFACKHHFNLKDNDLFTDSELYDVDNFSKVMLALSKLSHTQQALAMGWKPFPNEDDNKLHYNDVSGDDIYASLQEVSAQTAVYANIQDLYPQSPADDDSYGYGSEKIYDSVCYYEATPVKENDYIEKKKSIITELYETEKSFLSVLQTIAVDYYETLKEQSLEELKQIFELSQRILPYHLSLRDGLSQCLESKAEDVSKLFLEAEEGLLLYGMYAAHLPEGQERAKFFQAKGETSKLMQATMEKHQQRFPLSDLLPVPIQRLLRYPLLIKELEKCTKKSGAGSSTKLNKVIQTLEDVSKYINVTKEHFEKMRAIQELECTIVDYRGPKLSGECGHYHMDGELKMLKLVDGQREEPRSRWVFLFDKVLIITHRRFRFLGGISYSVKDHHDIGDITLDSISSTRARNAAHSFKIRVEKDGGKEAIEYIAYAKNDQLKFKWTDSIKKAKDVIRPKGGKKGHHSFELVNFDCPSKCSYCQKYLYGCYFQGYKCIVPDCKVISHGDCIEKQPPCNKAFRPPLPTQLSHPPLPTQHSHPPLASHGSIDTPGGPRFGPVPSRRPNGEPPGQRQVYVATQKYNAIGPRRETFLSFERGDEIIIKEKDHEWWEGVVLRTGQRGYVSPNYLKPQGPPQPSPEDLLVQMRRKLSEYSWYIGMRTRIDAEVALHRSRDGVFLIRESMDRPGEYAVALKWSGMPKHIKIMRNPQTERFYVSDACDFDSIEELVDYYQKNTLGVSFPGVDTTLRIAYSEAARHHSVSGSSSSSLLMMSPPPFGRDGGIWVEAVYDYDAEGPGFLSFHKHDHIKVVTKDTQRLGLWLGEFNGKTGLFRSDHTVPLN</sequence>
<dbReference type="SUPFAM" id="SSF50729">
    <property type="entry name" value="PH domain-like"/>
    <property type="match status" value="1"/>
</dbReference>
<feature type="domain" description="Phorbol-ester/DAG-type" evidence="13">
    <location>
        <begin position="537"/>
        <end position="588"/>
    </location>
</feature>
<dbReference type="OrthoDB" id="5340910at2759"/>
<feature type="domain" description="DH" evidence="11">
    <location>
        <begin position="206"/>
        <end position="383"/>
    </location>
</feature>
<dbReference type="InterPro" id="IPR002219">
    <property type="entry name" value="PKC_DAG/PE"/>
</dbReference>
<dbReference type="EnsemblMetazoa" id="XM_019995431.1">
    <property type="protein sequence ID" value="XP_019850990.1"/>
    <property type="gene ID" value="LOC100635898"/>
</dbReference>
<dbReference type="SUPFAM" id="SSF50044">
    <property type="entry name" value="SH3-domain"/>
    <property type="match status" value="2"/>
</dbReference>
<feature type="domain" description="Calponin-homology (CH)" evidence="12">
    <location>
        <begin position="6"/>
        <end position="120"/>
    </location>
</feature>
<keyword evidence="3" id="KW-0862">Zinc</keyword>
<evidence type="ECO:0000259" key="10">
    <source>
        <dbReference type="PROSITE" id="PS50003"/>
    </source>
</evidence>
<dbReference type="InterPro" id="IPR001331">
    <property type="entry name" value="GDS_CDC24_CS"/>
</dbReference>
<dbReference type="Pfam" id="PF07653">
    <property type="entry name" value="SH3_2"/>
    <property type="match status" value="2"/>
</dbReference>
<dbReference type="Gene3D" id="2.30.30.40">
    <property type="entry name" value="SH3 Domains"/>
    <property type="match status" value="2"/>
</dbReference>
<dbReference type="STRING" id="400682.A0A1X7V2L9"/>
<dbReference type="PRINTS" id="PR00401">
    <property type="entry name" value="SH2DOMAIN"/>
</dbReference>
<dbReference type="InterPro" id="IPR000219">
    <property type="entry name" value="DH_dom"/>
</dbReference>
<dbReference type="CDD" id="cd00174">
    <property type="entry name" value="SH3"/>
    <property type="match status" value="1"/>
</dbReference>